<organism evidence="1 2">
    <name type="scientific">Ichthyenterobacterium magnum</name>
    <dbReference type="NCBI Taxonomy" id="1230530"/>
    <lineage>
        <taxon>Bacteria</taxon>
        <taxon>Pseudomonadati</taxon>
        <taxon>Bacteroidota</taxon>
        <taxon>Flavobacteriia</taxon>
        <taxon>Flavobacteriales</taxon>
        <taxon>Flavobacteriaceae</taxon>
        <taxon>Ichthyenterobacterium</taxon>
    </lineage>
</organism>
<gene>
    <name evidence="1" type="ORF">BXY80_0176</name>
</gene>
<evidence type="ECO:0000313" key="1">
    <source>
        <dbReference type="EMBL" id="RKE98105.1"/>
    </source>
</evidence>
<dbReference type="EMBL" id="RAQJ01000001">
    <property type="protein sequence ID" value="RKE98105.1"/>
    <property type="molecule type" value="Genomic_DNA"/>
</dbReference>
<name>A0A420DV36_9FLAO</name>
<evidence type="ECO:0000313" key="2">
    <source>
        <dbReference type="Proteomes" id="UP000284892"/>
    </source>
</evidence>
<protein>
    <recommendedName>
        <fullName evidence="3">Glycosyltransferase involved in cell wall biosynthesis</fullName>
    </recommendedName>
</protein>
<accession>A0A420DV36</accession>
<sequence length="373" mass="43649">MSLKEIQIVTFDNPYPPNFGGVIDVFYKIEALALEGVKIYLHYYYKDRKDIGPLKELCEEVHAYKRNTSLFNFFHWLPFRVKSRDNKHLCLNLKKINKPVLFEGLHSTSVLVNNTFKFPVYVRTHNVEHQYIFGLAKSENNWVKKISYYFEALKLRRYQSILKEAEKIITLSKYDYSFFSKRFDSHVSFIPVFHGNNEINENNSLINDDAEKYALYHGDLTSPSNVQSVMFLIDIFKNLNHKLIIASSTKPKKIEKLISNNSNCIFKELQSNKKLDELIENAHVNVLYSNQKSGTKLKVFNALYKGKHVVVNNNIVDDKSILDLCFVVNTREEYINIVNDVFNLDYEISTNRLETLDLYSSKKNAKQFITLFN</sequence>
<evidence type="ECO:0008006" key="3">
    <source>
        <dbReference type="Google" id="ProtNLM"/>
    </source>
</evidence>
<dbReference type="Gene3D" id="3.40.50.2000">
    <property type="entry name" value="Glycogen Phosphorylase B"/>
    <property type="match status" value="1"/>
</dbReference>
<keyword evidence="2" id="KW-1185">Reference proteome</keyword>
<reference evidence="1 2" key="1">
    <citation type="submission" date="2018-09" db="EMBL/GenBank/DDBJ databases">
        <title>Genomic Encyclopedia of Archaeal and Bacterial Type Strains, Phase II (KMG-II): from individual species to whole genera.</title>
        <authorList>
            <person name="Goeker M."/>
        </authorList>
    </citation>
    <scope>NUCLEOTIDE SEQUENCE [LARGE SCALE GENOMIC DNA]</scope>
    <source>
        <strain evidence="1 2">DSM 26283</strain>
    </source>
</reference>
<comment type="caution">
    <text evidence="1">The sequence shown here is derived from an EMBL/GenBank/DDBJ whole genome shotgun (WGS) entry which is preliminary data.</text>
</comment>
<dbReference type="OrthoDB" id="1094459at2"/>
<dbReference type="SUPFAM" id="SSF53756">
    <property type="entry name" value="UDP-Glycosyltransferase/glycogen phosphorylase"/>
    <property type="match status" value="1"/>
</dbReference>
<dbReference type="Proteomes" id="UP000284892">
    <property type="component" value="Unassembled WGS sequence"/>
</dbReference>
<dbReference type="RefSeq" id="WP_120199332.1">
    <property type="nucleotide sequence ID" value="NZ_RAQJ01000001.1"/>
</dbReference>
<proteinExistence type="predicted"/>
<dbReference type="AlphaFoldDB" id="A0A420DV36"/>